<evidence type="ECO:0000313" key="4">
    <source>
        <dbReference type="Proteomes" id="UP001165962"/>
    </source>
</evidence>
<proteinExistence type="predicted"/>
<dbReference type="EMBL" id="JAAOIW010000004">
    <property type="protein sequence ID" value="NHN30636.1"/>
    <property type="molecule type" value="Genomic_DNA"/>
</dbReference>
<evidence type="ECO:0000313" key="3">
    <source>
        <dbReference type="EMBL" id="NHN30636.1"/>
    </source>
</evidence>
<comment type="caution">
    <text evidence="3">The sequence shown here is derived from an EMBL/GenBank/DDBJ whole genome shotgun (WGS) entry which is preliminary data.</text>
</comment>
<dbReference type="InterPro" id="IPR011006">
    <property type="entry name" value="CheY-like_superfamily"/>
</dbReference>
<evidence type="ECO:0000256" key="1">
    <source>
        <dbReference type="PROSITE-ProRule" id="PRU00169"/>
    </source>
</evidence>
<dbReference type="PROSITE" id="PS50110">
    <property type="entry name" value="RESPONSE_REGULATORY"/>
    <property type="match status" value="1"/>
</dbReference>
<dbReference type="SMART" id="SM00448">
    <property type="entry name" value="REC"/>
    <property type="match status" value="1"/>
</dbReference>
<dbReference type="InterPro" id="IPR001789">
    <property type="entry name" value="Sig_transdc_resp-reg_receiver"/>
</dbReference>
<dbReference type="Proteomes" id="UP001165962">
    <property type="component" value="Unassembled WGS sequence"/>
</dbReference>
<sequence>MAKILIVDDSSLMRRNLKYILENAGHQVVGEASDGVQAYSEYVRTEPDLVTMDITMPRVNGLEAIKKIILMDPLANIIIVSAIDQKSSVFEAVKLGAKQYVIKPVTEKVILEKINKVLQLPEEIVGKTVFIPAREELATAESSGQLNGLEASQSAESVPLEPVSIVPFTVEKENGWYLIAIYKQLDAALASEMKDVIQAFSSEPHLKVSFRFVELTQLETVTSKTVKGLVASIEKMGGEVRVTGTVANLM</sequence>
<dbReference type="InterPro" id="IPR052048">
    <property type="entry name" value="ST_Response_Regulator"/>
</dbReference>
<organism evidence="3 4">
    <name type="scientific">Paenibacillus agricola</name>
    <dbReference type="NCBI Taxonomy" id="2716264"/>
    <lineage>
        <taxon>Bacteria</taxon>
        <taxon>Bacillati</taxon>
        <taxon>Bacillota</taxon>
        <taxon>Bacilli</taxon>
        <taxon>Bacillales</taxon>
        <taxon>Paenibacillaceae</taxon>
        <taxon>Paenibacillus</taxon>
    </lineage>
</organism>
<protein>
    <submittedName>
        <fullName evidence="3">Response regulator</fullName>
    </submittedName>
</protein>
<dbReference type="SUPFAM" id="SSF52172">
    <property type="entry name" value="CheY-like"/>
    <property type="match status" value="1"/>
</dbReference>
<dbReference type="RefSeq" id="WP_166149910.1">
    <property type="nucleotide sequence ID" value="NZ_JAAOIW010000004.1"/>
</dbReference>
<accession>A0ABX0J486</accession>
<evidence type="ECO:0000259" key="2">
    <source>
        <dbReference type="PROSITE" id="PS50110"/>
    </source>
</evidence>
<feature type="domain" description="Response regulatory" evidence="2">
    <location>
        <begin position="3"/>
        <end position="118"/>
    </location>
</feature>
<dbReference type="PANTHER" id="PTHR43228:SF1">
    <property type="entry name" value="TWO-COMPONENT RESPONSE REGULATOR ARR22"/>
    <property type="match status" value="1"/>
</dbReference>
<name>A0ABX0J486_9BACL</name>
<reference evidence="3" key="1">
    <citation type="submission" date="2020-03" db="EMBL/GenBank/DDBJ databases">
        <title>Draft sequencing of Paenibacilllus sp. S3N08.</title>
        <authorList>
            <person name="Kim D.-U."/>
        </authorList>
    </citation>
    <scope>NUCLEOTIDE SEQUENCE</scope>
    <source>
        <strain evidence="3">S3N08</strain>
    </source>
</reference>
<keyword evidence="4" id="KW-1185">Reference proteome</keyword>
<keyword evidence="1" id="KW-0597">Phosphoprotein</keyword>
<dbReference type="Gene3D" id="3.40.50.2300">
    <property type="match status" value="1"/>
</dbReference>
<dbReference type="Pfam" id="PF00072">
    <property type="entry name" value="Response_reg"/>
    <property type="match status" value="1"/>
</dbReference>
<gene>
    <name evidence="3" type="ORF">G9U52_12415</name>
</gene>
<dbReference type="PANTHER" id="PTHR43228">
    <property type="entry name" value="TWO-COMPONENT RESPONSE REGULATOR"/>
    <property type="match status" value="1"/>
</dbReference>
<feature type="modified residue" description="4-aspartylphosphate" evidence="1">
    <location>
        <position position="53"/>
    </location>
</feature>